<protein>
    <recommendedName>
        <fullName evidence="4">Membrane-bound lytic murein transglycosylase A</fullName>
        <ecNumber evidence="4">4.2.2.n1</ecNumber>
    </recommendedName>
    <alternativeName>
        <fullName evidence="4">Murein hydrolase A</fullName>
    </alternativeName>
</protein>
<sequence>MSKKLIYIISGITCIIFLFAGLYGKAKAQTKLLNDKNIVFESQVIENTAKMIASKILAKIDTDTKRTPETVVVKKSVSHKPSPKKISVNNKNLVLTYVSFKDLPGWDKANVQKSLLAFQTSCEMFLKKSPVDSIGTQDIKLKARDWYPACKAALELDSVSENSAKKFFEVWFHPVEFEQKNGPVSSVFTGYYMPKIKGSLKKEGKYNTPIYGLPNRKYLTLYTREQIDKGALRTKAPVVAWIQSPAERLFLEIEGSGVIELPDGKDLYLNYAGENGAPYTSIAQVLINKGILTRHKASKNAILHYLENHPEKAKKIIHANKSFVFFENVNRPAALGVQNMTLTPGYSLAVDKKWIPVGAPLWLDTTRPTIKQPKEKKLQRLMIAQDIGGAIRGFMRGDIFWGSGKFATFLGEHMKSKGHYWLLLPKHII</sequence>
<dbReference type="InterPro" id="IPR026044">
    <property type="entry name" value="MltA"/>
</dbReference>
<dbReference type="GO" id="GO:0008933">
    <property type="term" value="F:peptidoglycan lytic transglycosylase activity"/>
    <property type="evidence" value="ECO:0007669"/>
    <property type="project" value="TreeGrafter"/>
</dbReference>
<evidence type="ECO:0000256" key="2">
    <source>
        <dbReference type="ARBA" id="ARBA00023239"/>
    </source>
</evidence>
<keyword evidence="3 4" id="KW-0961">Cell wall biogenesis/degradation</keyword>
<dbReference type="OrthoDB" id="9783686at2"/>
<dbReference type="AlphaFoldDB" id="A0A378JLI3"/>
<dbReference type="InterPro" id="IPR005300">
    <property type="entry name" value="MltA_B"/>
</dbReference>
<dbReference type="GO" id="GO:0009253">
    <property type="term" value="P:peptidoglycan catabolic process"/>
    <property type="evidence" value="ECO:0007669"/>
    <property type="project" value="TreeGrafter"/>
</dbReference>
<organism evidence="7 8">
    <name type="scientific">Legionella busanensis</name>
    <dbReference type="NCBI Taxonomy" id="190655"/>
    <lineage>
        <taxon>Bacteria</taxon>
        <taxon>Pseudomonadati</taxon>
        <taxon>Pseudomonadota</taxon>
        <taxon>Gammaproteobacteria</taxon>
        <taxon>Legionellales</taxon>
        <taxon>Legionellaceae</taxon>
        <taxon>Legionella</taxon>
    </lineage>
</organism>
<evidence type="ECO:0000259" key="6">
    <source>
        <dbReference type="SMART" id="SM00925"/>
    </source>
</evidence>
<proteinExistence type="predicted"/>
<evidence type="ECO:0000256" key="5">
    <source>
        <dbReference type="SAM" id="Phobius"/>
    </source>
</evidence>
<dbReference type="SUPFAM" id="SSF50685">
    <property type="entry name" value="Barwin-like endoglucanases"/>
    <property type="match status" value="1"/>
</dbReference>
<keyword evidence="5" id="KW-1133">Transmembrane helix</keyword>
<dbReference type="RefSeq" id="WP_115331672.1">
    <property type="nucleotide sequence ID" value="NZ_CAAAHP010000002.1"/>
</dbReference>
<dbReference type="Pfam" id="PF06725">
    <property type="entry name" value="3D"/>
    <property type="match status" value="1"/>
</dbReference>
<dbReference type="PANTHER" id="PTHR30124:SF0">
    <property type="entry name" value="MEMBRANE-BOUND LYTIC MUREIN TRANSGLYCOSYLASE A"/>
    <property type="match status" value="1"/>
</dbReference>
<evidence type="ECO:0000256" key="4">
    <source>
        <dbReference type="PIRNR" id="PIRNR019422"/>
    </source>
</evidence>
<dbReference type="InterPro" id="IPR010611">
    <property type="entry name" value="3D_dom"/>
</dbReference>
<dbReference type="PANTHER" id="PTHR30124">
    <property type="entry name" value="MEMBRANE-BOUND LYTIC MUREIN TRANSGLYCOSYLASE A"/>
    <property type="match status" value="1"/>
</dbReference>
<keyword evidence="2 4" id="KW-0456">Lyase</keyword>
<dbReference type="PIRSF" id="PIRSF019422">
    <property type="entry name" value="MltA"/>
    <property type="match status" value="1"/>
</dbReference>
<feature type="transmembrane region" description="Helical" evidence="5">
    <location>
        <begin position="6"/>
        <end position="24"/>
    </location>
</feature>
<name>A0A378JLI3_9GAMM</name>
<dbReference type="CDD" id="cd14485">
    <property type="entry name" value="mltA_like_LT_A"/>
    <property type="match status" value="1"/>
</dbReference>
<accession>A0A378JLI3</accession>
<dbReference type="GO" id="GO:0019867">
    <property type="term" value="C:outer membrane"/>
    <property type="evidence" value="ECO:0007669"/>
    <property type="project" value="InterPro"/>
</dbReference>
<evidence type="ECO:0000256" key="3">
    <source>
        <dbReference type="ARBA" id="ARBA00023316"/>
    </source>
</evidence>
<keyword evidence="8" id="KW-1185">Reference proteome</keyword>
<gene>
    <name evidence="7" type="primary">mltA_2</name>
    <name evidence="7" type="ORF">NCTC13316_02189</name>
</gene>
<dbReference type="InterPro" id="IPR036908">
    <property type="entry name" value="RlpA-like_sf"/>
</dbReference>
<dbReference type="GO" id="GO:0004553">
    <property type="term" value="F:hydrolase activity, hydrolyzing O-glycosyl compounds"/>
    <property type="evidence" value="ECO:0007669"/>
    <property type="project" value="InterPro"/>
</dbReference>
<evidence type="ECO:0000313" key="8">
    <source>
        <dbReference type="Proteomes" id="UP000254794"/>
    </source>
</evidence>
<dbReference type="EMBL" id="UGOD01000001">
    <property type="protein sequence ID" value="STX52085.1"/>
    <property type="molecule type" value="Genomic_DNA"/>
</dbReference>
<reference evidence="7 8" key="1">
    <citation type="submission" date="2018-06" db="EMBL/GenBank/DDBJ databases">
        <authorList>
            <consortium name="Pathogen Informatics"/>
            <person name="Doyle S."/>
        </authorList>
    </citation>
    <scope>NUCLEOTIDE SEQUENCE [LARGE SCALE GENOMIC DNA]</scope>
    <source>
        <strain evidence="7 8">NCTC13316</strain>
    </source>
</reference>
<comment type="function">
    <text evidence="4">Murein-degrading enzyme. May play a role in recycling of muropeptides during cell elongation and/or cell division.</text>
</comment>
<dbReference type="CDD" id="cd14668">
    <property type="entry name" value="mlta_B"/>
    <property type="match status" value="1"/>
</dbReference>
<dbReference type="GO" id="GO:0071555">
    <property type="term" value="P:cell wall organization"/>
    <property type="evidence" value="ECO:0007669"/>
    <property type="project" value="UniProtKB-KW"/>
</dbReference>
<dbReference type="Pfam" id="PF03562">
    <property type="entry name" value="MltA"/>
    <property type="match status" value="1"/>
</dbReference>
<evidence type="ECO:0000256" key="1">
    <source>
        <dbReference type="ARBA" id="ARBA00001420"/>
    </source>
</evidence>
<dbReference type="EC" id="4.2.2.n1" evidence="4"/>
<keyword evidence="5" id="KW-0812">Transmembrane</keyword>
<evidence type="ECO:0000313" key="7">
    <source>
        <dbReference type="EMBL" id="STX52085.1"/>
    </source>
</evidence>
<feature type="domain" description="Lytic transglycosylase MltA" evidence="6">
    <location>
        <begin position="195"/>
        <end position="327"/>
    </location>
</feature>
<dbReference type="Proteomes" id="UP000254794">
    <property type="component" value="Unassembled WGS sequence"/>
</dbReference>
<dbReference type="SMART" id="SM00925">
    <property type="entry name" value="MltA"/>
    <property type="match status" value="1"/>
</dbReference>
<keyword evidence="5" id="KW-0472">Membrane</keyword>
<dbReference type="Gene3D" id="2.40.40.10">
    <property type="entry name" value="RlpA-like domain"/>
    <property type="match status" value="2"/>
</dbReference>
<comment type="catalytic activity">
    <reaction evidence="1 4">
        <text>Exolytic cleavage of the (1-&gt;4)-beta-glycosidic linkage between N-acetylmuramic acid (MurNAc) and N-acetylglucosamine (GlcNAc) residues in peptidoglycan, from either the reducing or the non-reducing ends of the peptidoglycan chains, with concomitant formation of a 1,6-anhydrobond in the MurNAc residue.</text>
        <dbReference type="EC" id="4.2.2.n1"/>
    </reaction>
</comment>
<dbReference type="GO" id="GO:0009254">
    <property type="term" value="P:peptidoglycan turnover"/>
    <property type="evidence" value="ECO:0007669"/>
    <property type="project" value="UniProtKB-UniRule"/>
</dbReference>